<dbReference type="EMBL" id="JADIIN010000075">
    <property type="protein sequence ID" value="MBF4469643.1"/>
    <property type="molecule type" value="Genomic_DNA"/>
</dbReference>
<gene>
    <name evidence="1" type="ORF">ISP01_09590</name>
</gene>
<proteinExistence type="predicted"/>
<evidence type="ECO:0000313" key="1">
    <source>
        <dbReference type="EMBL" id="MBF4469643.1"/>
    </source>
</evidence>
<dbReference type="Proteomes" id="UP000658733">
    <property type="component" value="Unassembled WGS sequence"/>
</dbReference>
<evidence type="ECO:0000313" key="2">
    <source>
        <dbReference type="Proteomes" id="UP000658733"/>
    </source>
</evidence>
<accession>A0A843AID3</accession>
<dbReference type="AlphaFoldDB" id="A0A843AID3"/>
<sequence length="255" mass="29618">MVDWTKKEILLPIRNLEDMYPRGVKYYKENYNELLKEAKGKKENIDFKVYVNFKTKTDYIMWSKVKALKNDLKARIEAYQKTHKEIPTSIWVNKPKNTANIKKDPAWMKNKYILAVAKTIGSWRNGKEFVEKIRAYAKKKGGMYKYYLNSRLAGTQKEIEGLTNGLLGNCVDWSQLAYAIFKIMGYAVNYVQWACTNVSHLTVEVKELISKGYDVVDLAAIVDANSRRYEIGEHWCSNVRVATNPNWMFEKGAVI</sequence>
<reference evidence="1" key="1">
    <citation type="submission" date="2020-10" db="EMBL/GenBank/DDBJ databases">
        <title>Dehalococcoides mccartyi of a TCE/Cr reducing biochatode.</title>
        <authorList>
            <person name="Matturro B."/>
        </authorList>
    </citation>
    <scope>NUCLEOTIDE SEQUENCE</scope>
    <source>
        <strain evidence="1">Bin4</strain>
    </source>
</reference>
<organism evidence="1 2">
    <name type="scientific">Methanobrevibacter arboriphilus</name>
    <dbReference type="NCBI Taxonomy" id="39441"/>
    <lineage>
        <taxon>Archaea</taxon>
        <taxon>Methanobacteriati</taxon>
        <taxon>Methanobacteriota</taxon>
        <taxon>Methanomada group</taxon>
        <taxon>Methanobacteria</taxon>
        <taxon>Methanobacteriales</taxon>
        <taxon>Methanobacteriaceae</taxon>
        <taxon>Methanobrevibacter</taxon>
    </lineage>
</organism>
<protein>
    <recommendedName>
        <fullName evidence="3">Transglutaminase-like domain-containing protein</fullName>
    </recommendedName>
</protein>
<dbReference type="RefSeq" id="WP_278524265.1">
    <property type="nucleotide sequence ID" value="NZ_JADIIN010000075.1"/>
</dbReference>
<evidence type="ECO:0008006" key="3">
    <source>
        <dbReference type="Google" id="ProtNLM"/>
    </source>
</evidence>
<name>A0A843AID3_METAZ</name>
<comment type="caution">
    <text evidence="1">The sequence shown here is derived from an EMBL/GenBank/DDBJ whole genome shotgun (WGS) entry which is preliminary data.</text>
</comment>